<protein>
    <recommendedName>
        <fullName evidence="9">tRNA pseudouridine synthase</fullName>
    </recommendedName>
</protein>
<dbReference type="InterPro" id="IPR020103">
    <property type="entry name" value="PsdUridine_synth_cat_dom_sf"/>
</dbReference>
<dbReference type="CDD" id="cd02568">
    <property type="entry name" value="PseudoU_synth_PUS1_PUS2"/>
    <property type="match status" value="1"/>
</dbReference>
<keyword evidence="8" id="KW-1185">Reference proteome</keyword>
<dbReference type="GO" id="GO:1990481">
    <property type="term" value="P:mRNA pseudouridine synthesis"/>
    <property type="evidence" value="ECO:0007669"/>
    <property type="project" value="TreeGrafter"/>
</dbReference>
<proteinExistence type="inferred from homology"/>
<evidence type="ECO:0000256" key="4">
    <source>
        <dbReference type="ARBA" id="ARBA00036943"/>
    </source>
</evidence>
<evidence type="ECO:0000313" key="8">
    <source>
        <dbReference type="Proteomes" id="UP001211065"/>
    </source>
</evidence>
<evidence type="ECO:0008006" key="9">
    <source>
        <dbReference type="Google" id="ProtNLM"/>
    </source>
</evidence>
<reference evidence="7" key="1">
    <citation type="submission" date="2020-05" db="EMBL/GenBank/DDBJ databases">
        <title>Phylogenomic resolution of chytrid fungi.</title>
        <authorList>
            <person name="Stajich J.E."/>
            <person name="Amses K."/>
            <person name="Simmons R."/>
            <person name="Seto K."/>
            <person name="Myers J."/>
            <person name="Bonds A."/>
            <person name="Quandt C.A."/>
            <person name="Barry K."/>
            <person name="Liu P."/>
            <person name="Grigoriev I."/>
            <person name="Longcore J.E."/>
            <person name="James T.Y."/>
        </authorList>
    </citation>
    <scope>NUCLEOTIDE SEQUENCE</scope>
    <source>
        <strain evidence="7">JEL0476</strain>
    </source>
</reference>
<organism evidence="7 8">
    <name type="scientific">Clydaea vesicula</name>
    <dbReference type="NCBI Taxonomy" id="447962"/>
    <lineage>
        <taxon>Eukaryota</taxon>
        <taxon>Fungi</taxon>
        <taxon>Fungi incertae sedis</taxon>
        <taxon>Chytridiomycota</taxon>
        <taxon>Chytridiomycota incertae sedis</taxon>
        <taxon>Chytridiomycetes</taxon>
        <taxon>Lobulomycetales</taxon>
        <taxon>Lobulomycetaceae</taxon>
        <taxon>Clydaea</taxon>
    </lineage>
</organism>
<dbReference type="Gene3D" id="3.30.70.580">
    <property type="entry name" value="Pseudouridine synthase I, catalytic domain, N-terminal subdomain"/>
    <property type="match status" value="1"/>
</dbReference>
<evidence type="ECO:0000256" key="3">
    <source>
        <dbReference type="ARBA" id="ARBA00023235"/>
    </source>
</evidence>
<keyword evidence="3" id="KW-0413">Isomerase</keyword>
<comment type="similarity">
    <text evidence="1">Belongs to the tRNA pseudouridine synthase TruA family.</text>
</comment>
<dbReference type="InterPro" id="IPR027417">
    <property type="entry name" value="P-loop_NTPase"/>
</dbReference>
<dbReference type="GO" id="GO:0005634">
    <property type="term" value="C:nucleus"/>
    <property type="evidence" value="ECO:0007669"/>
    <property type="project" value="TreeGrafter"/>
</dbReference>
<dbReference type="SUPFAM" id="SSF55120">
    <property type="entry name" value="Pseudouridine synthase"/>
    <property type="match status" value="1"/>
</dbReference>
<dbReference type="PANTHER" id="PTHR11142">
    <property type="entry name" value="PSEUDOURIDYLATE SYNTHASE"/>
    <property type="match status" value="1"/>
</dbReference>
<sequence length="850" mass="99134">MDKKTEELFNINQQIKKTRGKTIIQLDETGEIVERFPKHRVAILIGYIGKCYYGLQYDQNFPTIEKSIFSALVKSKLILPSNSDNPTRSGLNRAGRTDKGVSAIRNLISIKIMLPPEKSISELIDLINSNLADDIKIWDIIPTTHKFDARVMCDSRKYEYLLPTSCLVTPSRETFYHYENNYFSEKYLNSNAVISENIGFFDTVETKILSKSESYRYRVDDFKLSLFNECIELYKEYAEKTCVRYIIESFVSKPFLIEGREFIRIGFHGQSFLLNQIRKMIGFAIVLTKVKADIKSIFPQAFNKVKLNIPKAPALGLWMEEAMFKKYNDEDELEDNIASEKLLSERQIRRQCENEFKKIKKFSKRVIANRDPINFEKAKLCMNTPLLINQLQQKKAYPASVSTIQDIVVKQTHISLVFILDEIVYKIKKNINFGFVDYSDLEKRKHFCEEECLLNKRLSQEVYLGVVEIRCDDSNNLYIETSDNSLKLVEYAVKMKRLNEEDSLLHQVNNNVVNDADVMRLSKFVSDFHMNAVNSDEITKEASFANFKFNVEENFIQTEIHMAGDTQIIGEEVFIYLKNNSKKYLDYFEKLILKREQQGLMKDCHGDLRLEHVYLMGEDRKIQIIDCIEFNKRFRYSDPLLDAAFLYMDFLKKGHPDFGCLYKNSYFKCLKSIDVEEENLFQFYAIYRAIVRAKVSAFKAFDENCPDMEKLSCIGSSRLYWHLALDLMRNLNAKNQKKSVILVTGLPGGFNNFEEMIMKKGDKELYTKDFSKKTYSECLNLARQNLTEKNLVVVDGTFNNFEDLMNFENLVEEFEGDINFYIIEVKVFDKSVLESRILERKNDISDANLG</sequence>
<dbReference type="InterPro" id="IPR041708">
    <property type="entry name" value="PUS1/PUS2-like"/>
</dbReference>
<evidence type="ECO:0000256" key="5">
    <source>
        <dbReference type="PIRSR" id="PIRSR641708-1"/>
    </source>
</evidence>
<dbReference type="GO" id="GO:0031119">
    <property type="term" value="P:tRNA pseudouridine synthesis"/>
    <property type="evidence" value="ECO:0007669"/>
    <property type="project" value="InterPro"/>
</dbReference>
<dbReference type="InterPro" id="IPR020094">
    <property type="entry name" value="TruA/RsuA/RluB/E/F_N"/>
</dbReference>
<comment type="catalytic activity">
    <reaction evidence="4">
        <text>a uridine in tRNA = a pseudouridine in tRNA</text>
        <dbReference type="Rhea" id="RHEA:54572"/>
        <dbReference type="Rhea" id="RHEA-COMP:13339"/>
        <dbReference type="Rhea" id="RHEA-COMP:13934"/>
        <dbReference type="ChEBI" id="CHEBI:65314"/>
        <dbReference type="ChEBI" id="CHEBI:65315"/>
    </reaction>
</comment>
<evidence type="ECO:0000256" key="6">
    <source>
        <dbReference type="PIRSR" id="PIRSR641708-2"/>
    </source>
</evidence>
<accession>A0AAD5U2Z9</accession>
<dbReference type="AlphaFoldDB" id="A0AAD5U2Z9"/>
<evidence type="ECO:0000313" key="7">
    <source>
        <dbReference type="EMBL" id="KAJ3222670.1"/>
    </source>
</evidence>
<dbReference type="Gene3D" id="3.40.50.300">
    <property type="entry name" value="P-loop containing nucleotide triphosphate hydrolases"/>
    <property type="match status" value="1"/>
</dbReference>
<dbReference type="GO" id="GO:0003723">
    <property type="term" value="F:RNA binding"/>
    <property type="evidence" value="ECO:0007669"/>
    <property type="project" value="InterPro"/>
</dbReference>
<dbReference type="PANTHER" id="PTHR11142:SF4">
    <property type="entry name" value="PSEUDOURIDYLATE SYNTHASE 1 HOMOLOG"/>
    <property type="match status" value="1"/>
</dbReference>
<keyword evidence="2" id="KW-0819">tRNA processing</keyword>
<feature type="active site" description="Nucleophile" evidence="5">
    <location>
        <position position="98"/>
    </location>
</feature>
<gene>
    <name evidence="7" type="ORF">HK099_002033</name>
</gene>
<dbReference type="InterPro" id="IPR001406">
    <property type="entry name" value="PsdUridine_synth_TruA"/>
</dbReference>
<dbReference type="Gene3D" id="3.30.70.660">
    <property type="entry name" value="Pseudouridine synthase I, catalytic domain, C-terminal subdomain"/>
    <property type="match status" value="1"/>
</dbReference>
<evidence type="ECO:0000256" key="2">
    <source>
        <dbReference type="ARBA" id="ARBA00022694"/>
    </source>
</evidence>
<dbReference type="GO" id="GO:0009982">
    <property type="term" value="F:pseudouridine synthase activity"/>
    <property type="evidence" value="ECO:0007669"/>
    <property type="project" value="InterPro"/>
</dbReference>
<dbReference type="Proteomes" id="UP001211065">
    <property type="component" value="Unassembled WGS sequence"/>
</dbReference>
<feature type="binding site" evidence="6">
    <location>
        <position position="158"/>
    </location>
    <ligand>
        <name>substrate</name>
    </ligand>
</feature>
<dbReference type="InterPro" id="IPR020095">
    <property type="entry name" value="PsdUridine_synth_TruA_C"/>
</dbReference>
<comment type="caution">
    <text evidence="7">The sequence shown here is derived from an EMBL/GenBank/DDBJ whole genome shotgun (WGS) entry which is preliminary data.</text>
</comment>
<dbReference type="FunFam" id="3.30.70.580:FF:000002">
    <property type="entry name" value="tRNA pseudouridine synthase"/>
    <property type="match status" value="1"/>
</dbReference>
<evidence type="ECO:0000256" key="1">
    <source>
        <dbReference type="ARBA" id="ARBA00009375"/>
    </source>
</evidence>
<name>A0AAD5U2Z9_9FUNG</name>
<dbReference type="EMBL" id="JADGJW010000164">
    <property type="protein sequence ID" value="KAJ3222670.1"/>
    <property type="molecule type" value="Genomic_DNA"/>
</dbReference>